<accession>A0A4Y7STF2</accession>
<evidence type="ECO:0000313" key="2">
    <source>
        <dbReference type="EMBL" id="TEB24884.1"/>
    </source>
</evidence>
<sequence>MPKKNTLGSHAPFSTPSQEPSTRDGSTQRLNSRSEETCNQLENEREERIIELHPAPSELDRAPWVLERRGGLEREVHEANERAREALQEVAILSAKLEEMRQRSEKDVSEAQLKSIKAFKGMLWLAVLLGCTCVSPPETGSTVLIAILPVVMYTILPHFADWVLFVRDGPVERDSLEHHLRFLVYAR</sequence>
<evidence type="ECO:0000313" key="3">
    <source>
        <dbReference type="Proteomes" id="UP000298030"/>
    </source>
</evidence>
<keyword evidence="3" id="KW-1185">Reference proteome</keyword>
<feature type="compositionally biased region" description="Polar residues" evidence="1">
    <location>
        <begin position="1"/>
        <end position="31"/>
    </location>
</feature>
<dbReference type="Proteomes" id="UP000298030">
    <property type="component" value="Unassembled WGS sequence"/>
</dbReference>
<evidence type="ECO:0000256" key="1">
    <source>
        <dbReference type="SAM" id="MobiDB-lite"/>
    </source>
</evidence>
<dbReference type="AlphaFoldDB" id="A0A4Y7STF2"/>
<feature type="region of interest" description="Disordered" evidence="1">
    <location>
        <begin position="1"/>
        <end position="43"/>
    </location>
</feature>
<organism evidence="2 3">
    <name type="scientific">Coprinellus micaceus</name>
    <name type="common">Glistening ink-cap mushroom</name>
    <name type="synonym">Coprinus micaceus</name>
    <dbReference type="NCBI Taxonomy" id="71717"/>
    <lineage>
        <taxon>Eukaryota</taxon>
        <taxon>Fungi</taxon>
        <taxon>Dikarya</taxon>
        <taxon>Basidiomycota</taxon>
        <taxon>Agaricomycotina</taxon>
        <taxon>Agaricomycetes</taxon>
        <taxon>Agaricomycetidae</taxon>
        <taxon>Agaricales</taxon>
        <taxon>Agaricineae</taxon>
        <taxon>Psathyrellaceae</taxon>
        <taxon>Coprinellus</taxon>
    </lineage>
</organism>
<reference evidence="2 3" key="1">
    <citation type="journal article" date="2019" name="Nat. Ecol. Evol.">
        <title>Megaphylogeny resolves global patterns of mushroom evolution.</title>
        <authorList>
            <person name="Varga T."/>
            <person name="Krizsan K."/>
            <person name="Foldi C."/>
            <person name="Dima B."/>
            <person name="Sanchez-Garcia M."/>
            <person name="Sanchez-Ramirez S."/>
            <person name="Szollosi G.J."/>
            <person name="Szarkandi J.G."/>
            <person name="Papp V."/>
            <person name="Albert L."/>
            <person name="Andreopoulos W."/>
            <person name="Angelini C."/>
            <person name="Antonin V."/>
            <person name="Barry K.W."/>
            <person name="Bougher N.L."/>
            <person name="Buchanan P."/>
            <person name="Buyck B."/>
            <person name="Bense V."/>
            <person name="Catcheside P."/>
            <person name="Chovatia M."/>
            <person name="Cooper J."/>
            <person name="Damon W."/>
            <person name="Desjardin D."/>
            <person name="Finy P."/>
            <person name="Geml J."/>
            <person name="Haridas S."/>
            <person name="Hughes K."/>
            <person name="Justo A."/>
            <person name="Karasinski D."/>
            <person name="Kautmanova I."/>
            <person name="Kiss B."/>
            <person name="Kocsube S."/>
            <person name="Kotiranta H."/>
            <person name="LaButti K.M."/>
            <person name="Lechner B.E."/>
            <person name="Liimatainen K."/>
            <person name="Lipzen A."/>
            <person name="Lukacs Z."/>
            <person name="Mihaltcheva S."/>
            <person name="Morgado L.N."/>
            <person name="Niskanen T."/>
            <person name="Noordeloos M.E."/>
            <person name="Ohm R.A."/>
            <person name="Ortiz-Santana B."/>
            <person name="Ovrebo C."/>
            <person name="Racz N."/>
            <person name="Riley R."/>
            <person name="Savchenko A."/>
            <person name="Shiryaev A."/>
            <person name="Soop K."/>
            <person name="Spirin V."/>
            <person name="Szebenyi C."/>
            <person name="Tomsovsky M."/>
            <person name="Tulloss R.E."/>
            <person name="Uehling J."/>
            <person name="Grigoriev I.V."/>
            <person name="Vagvolgyi C."/>
            <person name="Papp T."/>
            <person name="Martin F.M."/>
            <person name="Miettinen O."/>
            <person name="Hibbett D.S."/>
            <person name="Nagy L.G."/>
        </authorList>
    </citation>
    <scope>NUCLEOTIDE SEQUENCE [LARGE SCALE GENOMIC DNA]</scope>
    <source>
        <strain evidence="2 3">FP101781</strain>
    </source>
</reference>
<feature type="compositionally biased region" description="Basic and acidic residues" evidence="1">
    <location>
        <begin position="32"/>
        <end position="43"/>
    </location>
</feature>
<protein>
    <submittedName>
        <fullName evidence="2">Uncharacterized protein</fullName>
    </submittedName>
</protein>
<dbReference type="EMBL" id="QPFP01000062">
    <property type="protein sequence ID" value="TEB24884.1"/>
    <property type="molecule type" value="Genomic_DNA"/>
</dbReference>
<gene>
    <name evidence="2" type="ORF">FA13DRAFT_1738901</name>
</gene>
<name>A0A4Y7STF2_COPMI</name>
<proteinExistence type="predicted"/>
<comment type="caution">
    <text evidence="2">The sequence shown here is derived from an EMBL/GenBank/DDBJ whole genome shotgun (WGS) entry which is preliminary data.</text>
</comment>